<reference evidence="10" key="1">
    <citation type="submission" date="2020-12" db="EMBL/GenBank/DDBJ databases">
        <title>Metabolic potential, ecology and presence of endohyphal bacteria is reflected in genomic diversity of Mucoromycotina.</title>
        <authorList>
            <person name="Muszewska A."/>
            <person name="Okrasinska A."/>
            <person name="Steczkiewicz K."/>
            <person name="Drgas O."/>
            <person name="Orlowska M."/>
            <person name="Perlinska-Lenart U."/>
            <person name="Aleksandrzak-Piekarczyk T."/>
            <person name="Szatraj K."/>
            <person name="Zielenkiewicz U."/>
            <person name="Pilsyk S."/>
            <person name="Malc E."/>
            <person name="Mieczkowski P."/>
            <person name="Kruszewska J.S."/>
            <person name="Biernat P."/>
            <person name="Pawlowska J."/>
        </authorList>
    </citation>
    <scope>NUCLEOTIDE SEQUENCE</scope>
    <source>
        <strain evidence="10">WA0000067209</strain>
    </source>
</reference>
<dbReference type="Pfam" id="PF00447">
    <property type="entry name" value="HSF_DNA-bind"/>
    <property type="match status" value="1"/>
</dbReference>
<dbReference type="InterPro" id="IPR036390">
    <property type="entry name" value="WH_DNA-bd_sf"/>
</dbReference>
<feature type="compositionally biased region" description="Polar residues" evidence="8">
    <location>
        <begin position="439"/>
        <end position="449"/>
    </location>
</feature>
<dbReference type="OrthoDB" id="60033at2759"/>
<dbReference type="EMBL" id="JAEPQZ010000017">
    <property type="protein sequence ID" value="KAG2172305.1"/>
    <property type="molecule type" value="Genomic_DNA"/>
</dbReference>
<evidence type="ECO:0000256" key="2">
    <source>
        <dbReference type="ARBA" id="ARBA00006403"/>
    </source>
</evidence>
<dbReference type="AlphaFoldDB" id="A0A8H7PE84"/>
<sequence>SPPTFGILKLQTKTLGLFLRLFPSFSPSSHLSPHFSTMEHRRSSSNSSILSCQSFSMPVTPSSCDLSPAVALQPPIPAPVKMSSNNTFVHKLYNMVVDVQYQHLISWNYTGSSFIVCNIMEFSRDVLPKHFKHNNFSSFVRQLNMYGFHKVNKSPRGHRTLAENQIWEFSHPKFLRGRPDMLDDIKRKAMENESMRRDTGDLSTHMAMMQVAQTDMLQQLAQLQENFSEVVRELAETKRKQGLQQQQMKSMLNVLHQHSGGQLDLPPELNFENYELKADPERPPPIFITSPDSAQTGSMLQNLYFNAIPSDSHHHPNSPALSHHTPTRPNTPLTVQTQNLARSPHHQGNLNITIPSNYLMSDMQSNNISPNSLSAYHNTNTLPPSPSPSSLMSDDDASSLYSPHSPHTPSNPTAESSGTSPDYRQSSDSGSLHPMHHPSQFSFSLSHNM</sequence>
<feature type="region of interest" description="Disordered" evidence="8">
    <location>
        <begin position="308"/>
        <end position="333"/>
    </location>
</feature>
<dbReference type="InterPro" id="IPR000232">
    <property type="entry name" value="HSF_DNA-bd"/>
</dbReference>
<keyword evidence="5" id="KW-0804">Transcription</keyword>
<feature type="non-terminal residue" evidence="10">
    <location>
        <position position="1"/>
    </location>
</feature>
<feature type="domain" description="HSF-type DNA-binding" evidence="9">
    <location>
        <begin position="127"/>
        <end position="151"/>
    </location>
</feature>
<dbReference type="InterPro" id="IPR036388">
    <property type="entry name" value="WH-like_DNA-bd_sf"/>
</dbReference>
<organism evidence="10 11">
    <name type="scientific">Mortierella isabellina</name>
    <name type="common">Filamentous fungus</name>
    <name type="synonym">Umbelopsis isabellina</name>
    <dbReference type="NCBI Taxonomy" id="91625"/>
    <lineage>
        <taxon>Eukaryota</taxon>
        <taxon>Fungi</taxon>
        <taxon>Fungi incertae sedis</taxon>
        <taxon>Mucoromycota</taxon>
        <taxon>Mucoromycotina</taxon>
        <taxon>Umbelopsidomycetes</taxon>
        <taxon>Umbelopsidales</taxon>
        <taxon>Umbelopsidaceae</taxon>
        <taxon>Umbelopsis</taxon>
    </lineage>
</organism>
<feature type="compositionally biased region" description="Low complexity" evidence="8">
    <location>
        <begin position="388"/>
        <end position="413"/>
    </location>
</feature>
<dbReference type="PANTHER" id="PTHR10015:SF427">
    <property type="entry name" value="HEAT SHOCK FACTOR PROTEIN"/>
    <property type="match status" value="1"/>
</dbReference>
<comment type="similarity">
    <text evidence="2 7">Belongs to the HSF family.</text>
</comment>
<dbReference type="PRINTS" id="PR00056">
    <property type="entry name" value="HSFDOMAIN"/>
</dbReference>
<dbReference type="GO" id="GO:0003700">
    <property type="term" value="F:DNA-binding transcription factor activity"/>
    <property type="evidence" value="ECO:0007669"/>
    <property type="project" value="InterPro"/>
</dbReference>
<dbReference type="PANTHER" id="PTHR10015">
    <property type="entry name" value="HEAT SHOCK TRANSCRIPTION FACTOR"/>
    <property type="match status" value="1"/>
</dbReference>
<keyword evidence="4" id="KW-0238">DNA-binding</keyword>
<dbReference type="PROSITE" id="PS00434">
    <property type="entry name" value="HSF_DOMAIN"/>
    <property type="match status" value="1"/>
</dbReference>
<keyword evidence="3" id="KW-0805">Transcription regulation</keyword>
<feature type="compositionally biased region" description="Polar residues" evidence="8">
    <location>
        <begin position="370"/>
        <end position="381"/>
    </location>
</feature>
<keyword evidence="11" id="KW-1185">Reference proteome</keyword>
<evidence type="ECO:0000259" key="9">
    <source>
        <dbReference type="PROSITE" id="PS00434"/>
    </source>
</evidence>
<evidence type="ECO:0000256" key="5">
    <source>
        <dbReference type="ARBA" id="ARBA00023163"/>
    </source>
</evidence>
<dbReference type="SMART" id="SM00415">
    <property type="entry name" value="HSF"/>
    <property type="match status" value="1"/>
</dbReference>
<proteinExistence type="inferred from homology"/>
<dbReference type="SUPFAM" id="SSF46785">
    <property type="entry name" value="Winged helix' DNA-binding domain"/>
    <property type="match status" value="1"/>
</dbReference>
<comment type="caution">
    <text evidence="10">The sequence shown here is derived from an EMBL/GenBank/DDBJ whole genome shotgun (WGS) entry which is preliminary data.</text>
</comment>
<evidence type="ECO:0000313" key="10">
    <source>
        <dbReference type="EMBL" id="KAG2172305.1"/>
    </source>
</evidence>
<gene>
    <name evidence="10" type="ORF">INT43_004847</name>
</gene>
<evidence type="ECO:0000256" key="3">
    <source>
        <dbReference type="ARBA" id="ARBA00023015"/>
    </source>
</evidence>
<dbReference type="Proteomes" id="UP000654370">
    <property type="component" value="Unassembled WGS sequence"/>
</dbReference>
<keyword evidence="6" id="KW-0539">Nucleus</keyword>
<evidence type="ECO:0000256" key="6">
    <source>
        <dbReference type="ARBA" id="ARBA00023242"/>
    </source>
</evidence>
<dbReference type="GO" id="GO:0005634">
    <property type="term" value="C:nucleus"/>
    <property type="evidence" value="ECO:0007669"/>
    <property type="project" value="UniProtKB-SubCell"/>
</dbReference>
<dbReference type="GO" id="GO:0043565">
    <property type="term" value="F:sequence-specific DNA binding"/>
    <property type="evidence" value="ECO:0007669"/>
    <property type="project" value="InterPro"/>
</dbReference>
<feature type="compositionally biased region" description="Polar residues" evidence="8">
    <location>
        <begin position="414"/>
        <end position="430"/>
    </location>
</feature>
<name>A0A8H7PE84_MORIS</name>
<protein>
    <recommendedName>
        <fullName evidence="9">HSF-type DNA-binding domain-containing protein</fullName>
    </recommendedName>
</protein>
<evidence type="ECO:0000256" key="1">
    <source>
        <dbReference type="ARBA" id="ARBA00004123"/>
    </source>
</evidence>
<comment type="subcellular location">
    <subcellularLocation>
        <location evidence="1">Nucleus</location>
    </subcellularLocation>
</comment>
<evidence type="ECO:0000256" key="4">
    <source>
        <dbReference type="ARBA" id="ARBA00023125"/>
    </source>
</evidence>
<evidence type="ECO:0000313" key="11">
    <source>
        <dbReference type="Proteomes" id="UP000654370"/>
    </source>
</evidence>
<evidence type="ECO:0000256" key="8">
    <source>
        <dbReference type="SAM" id="MobiDB-lite"/>
    </source>
</evidence>
<dbReference type="Gene3D" id="1.10.10.10">
    <property type="entry name" value="Winged helix-like DNA-binding domain superfamily/Winged helix DNA-binding domain"/>
    <property type="match status" value="1"/>
</dbReference>
<feature type="region of interest" description="Disordered" evidence="8">
    <location>
        <begin position="370"/>
        <end position="449"/>
    </location>
</feature>
<evidence type="ECO:0000256" key="7">
    <source>
        <dbReference type="RuleBase" id="RU004020"/>
    </source>
</evidence>
<dbReference type="FunFam" id="1.10.10.10:FF:000027">
    <property type="entry name" value="Heat shock transcription factor 1"/>
    <property type="match status" value="1"/>
</dbReference>
<accession>A0A8H7PE84</accession>